<comment type="similarity">
    <text evidence="1">Belongs to the cutinase family.</text>
</comment>
<comment type="caution">
    <text evidence="5">The sequence shown here is derived from an EMBL/GenBank/DDBJ whole genome shotgun (WGS) entry which is preliminary data.</text>
</comment>
<dbReference type="AlphaFoldDB" id="A0A6I3L6V4"/>
<evidence type="ECO:0000313" key="6">
    <source>
        <dbReference type="Proteomes" id="UP000432464"/>
    </source>
</evidence>
<sequence>MGDRKVLPPGKWRTAWGLAIMLTIATMFVPPSGAHADEGCAVVDVVVARGTGEPGWLGEEVGDPLYGMLQDRLPVSTSSYRVNYPADYRFAVGAGSADLVGHLAAQAAACPDQEFVLVGYSQGAAVVHAALGTGVVSWYPGRVQLPGDLGTRVAAVLLFGDPVRGLDWNVPGAYLSRTGDWCTGGDPICGSGMDADAHVAYGSDLVEAANFAADHI</sequence>
<dbReference type="Gene3D" id="3.40.50.1820">
    <property type="entry name" value="alpha/beta hydrolase"/>
    <property type="match status" value="1"/>
</dbReference>
<proteinExistence type="inferred from homology"/>
<evidence type="ECO:0000256" key="1">
    <source>
        <dbReference type="ARBA" id="ARBA00007534"/>
    </source>
</evidence>
<protein>
    <submittedName>
        <fullName evidence="5">Cutinase family protein</fullName>
    </submittedName>
</protein>
<keyword evidence="3" id="KW-0378">Hydrolase</keyword>
<evidence type="ECO:0000256" key="4">
    <source>
        <dbReference type="ARBA" id="ARBA00023157"/>
    </source>
</evidence>
<dbReference type="GO" id="GO:0052689">
    <property type="term" value="F:carboxylic ester hydrolase activity"/>
    <property type="evidence" value="ECO:0007669"/>
    <property type="project" value="UniProtKB-KW"/>
</dbReference>
<name>A0A6I3L6V4_9NOCA</name>
<evidence type="ECO:0000256" key="3">
    <source>
        <dbReference type="ARBA" id="ARBA00022801"/>
    </source>
</evidence>
<dbReference type="Proteomes" id="UP000432464">
    <property type="component" value="Unassembled WGS sequence"/>
</dbReference>
<dbReference type="PANTHER" id="PTHR33630">
    <property type="entry name" value="CUTINASE RV1984C-RELATED-RELATED"/>
    <property type="match status" value="1"/>
</dbReference>
<organism evidence="5 6">
    <name type="scientific">Nocardia aurantiaca</name>
    <dbReference type="NCBI Taxonomy" id="2675850"/>
    <lineage>
        <taxon>Bacteria</taxon>
        <taxon>Bacillati</taxon>
        <taxon>Actinomycetota</taxon>
        <taxon>Actinomycetes</taxon>
        <taxon>Mycobacteriales</taxon>
        <taxon>Nocardiaceae</taxon>
        <taxon>Nocardia</taxon>
    </lineage>
</organism>
<dbReference type="InterPro" id="IPR029058">
    <property type="entry name" value="AB_hydrolase_fold"/>
</dbReference>
<dbReference type="EMBL" id="WMBB01000011">
    <property type="protein sequence ID" value="MTE15609.1"/>
    <property type="molecule type" value="Genomic_DNA"/>
</dbReference>
<reference evidence="5 6" key="1">
    <citation type="submission" date="2019-11" db="EMBL/GenBank/DDBJ databases">
        <title>Nocardia sp. nov. CT2-14 isolated from soil.</title>
        <authorList>
            <person name="Kanchanasin P."/>
            <person name="Tanasupawat S."/>
            <person name="Yuki M."/>
            <person name="Kudo T."/>
        </authorList>
    </citation>
    <scope>NUCLEOTIDE SEQUENCE [LARGE SCALE GENOMIC DNA]</scope>
    <source>
        <strain evidence="5 6">CT2-14</strain>
    </source>
</reference>
<gene>
    <name evidence="5" type="ORF">GLP40_22915</name>
</gene>
<dbReference type="InterPro" id="IPR000675">
    <property type="entry name" value="Cutinase/axe"/>
</dbReference>
<keyword evidence="6" id="KW-1185">Reference proteome</keyword>
<accession>A0A6I3L6V4</accession>
<evidence type="ECO:0000313" key="5">
    <source>
        <dbReference type="EMBL" id="MTE15609.1"/>
    </source>
</evidence>
<keyword evidence="4" id="KW-1015">Disulfide bond</keyword>
<dbReference type="PANTHER" id="PTHR33630:SF9">
    <property type="entry name" value="CUTINASE 4"/>
    <property type="match status" value="1"/>
</dbReference>
<evidence type="ECO:0000256" key="2">
    <source>
        <dbReference type="ARBA" id="ARBA00022487"/>
    </source>
</evidence>
<dbReference type="Pfam" id="PF01083">
    <property type="entry name" value="Cutinase"/>
    <property type="match status" value="1"/>
</dbReference>
<dbReference type="SMART" id="SM01110">
    <property type="entry name" value="Cutinase"/>
    <property type="match status" value="1"/>
</dbReference>
<dbReference type="SUPFAM" id="SSF53474">
    <property type="entry name" value="alpha/beta-Hydrolases"/>
    <property type="match status" value="1"/>
</dbReference>
<keyword evidence="2" id="KW-0719">Serine esterase</keyword>